<dbReference type="EMBL" id="ML213522">
    <property type="protein sequence ID" value="TFK47717.1"/>
    <property type="molecule type" value="Genomic_DNA"/>
</dbReference>
<dbReference type="AlphaFoldDB" id="A0A5C3MRX9"/>
<reference evidence="6 7" key="1">
    <citation type="journal article" date="2019" name="Nat. Ecol. Evol.">
        <title>Megaphylogeny resolves global patterns of mushroom evolution.</title>
        <authorList>
            <person name="Varga T."/>
            <person name="Krizsan K."/>
            <person name="Foldi C."/>
            <person name="Dima B."/>
            <person name="Sanchez-Garcia M."/>
            <person name="Sanchez-Ramirez S."/>
            <person name="Szollosi G.J."/>
            <person name="Szarkandi J.G."/>
            <person name="Papp V."/>
            <person name="Albert L."/>
            <person name="Andreopoulos W."/>
            <person name="Angelini C."/>
            <person name="Antonin V."/>
            <person name="Barry K.W."/>
            <person name="Bougher N.L."/>
            <person name="Buchanan P."/>
            <person name="Buyck B."/>
            <person name="Bense V."/>
            <person name="Catcheside P."/>
            <person name="Chovatia M."/>
            <person name="Cooper J."/>
            <person name="Damon W."/>
            <person name="Desjardin D."/>
            <person name="Finy P."/>
            <person name="Geml J."/>
            <person name="Haridas S."/>
            <person name="Hughes K."/>
            <person name="Justo A."/>
            <person name="Karasinski D."/>
            <person name="Kautmanova I."/>
            <person name="Kiss B."/>
            <person name="Kocsube S."/>
            <person name="Kotiranta H."/>
            <person name="LaButti K.M."/>
            <person name="Lechner B.E."/>
            <person name="Liimatainen K."/>
            <person name="Lipzen A."/>
            <person name="Lukacs Z."/>
            <person name="Mihaltcheva S."/>
            <person name="Morgado L.N."/>
            <person name="Niskanen T."/>
            <person name="Noordeloos M.E."/>
            <person name="Ohm R.A."/>
            <person name="Ortiz-Santana B."/>
            <person name="Ovrebo C."/>
            <person name="Racz N."/>
            <person name="Riley R."/>
            <person name="Savchenko A."/>
            <person name="Shiryaev A."/>
            <person name="Soop K."/>
            <person name="Spirin V."/>
            <person name="Szebenyi C."/>
            <person name="Tomsovsky M."/>
            <person name="Tulloss R.E."/>
            <person name="Uehling J."/>
            <person name="Grigoriev I.V."/>
            <person name="Vagvolgyi C."/>
            <person name="Papp T."/>
            <person name="Martin F.M."/>
            <person name="Miettinen O."/>
            <person name="Hibbett D.S."/>
            <person name="Nagy L.G."/>
        </authorList>
    </citation>
    <scope>NUCLEOTIDE SEQUENCE [LARGE SCALE GENOMIC DNA]</scope>
    <source>
        <strain evidence="6 7">OMC1185</strain>
    </source>
</reference>
<protein>
    <recommendedName>
        <fullName evidence="5">UvrD-like helicase ATP-binding domain-containing protein</fullName>
    </recommendedName>
</protein>
<evidence type="ECO:0000256" key="1">
    <source>
        <dbReference type="ARBA" id="ARBA00022741"/>
    </source>
</evidence>
<gene>
    <name evidence="6" type="ORF">OE88DRAFT_735075</name>
</gene>
<dbReference type="InterPro" id="IPR027417">
    <property type="entry name" value="P-loop_NTPase"/>
</dbReference>
<dbReference type="Gene3D" id="3.40.50.300">
    <property type="entry name" value="P-loop containing nucleotide triphosphate hydrolases"/>
    <property type="match status" value="1"/>
</dbReference>
<feature type="domain" description="UvrD-like helicase ATP-binding" evidence="5">
    <location>
        <begin position="9"/>
        <end position="38"/>
    </location>
</feature>
<sequence length="57" mass="6496">MADEYVKCLNTEQLRAVRQPHHVPLQILAGPGSGKTKVRNKNLRTQPDAVTRWENVM</sequence>
<evidence type="ECO:0000256" key="2">
    <source>
        <dbReference type="ARBA" id="ARBA00022801"/>
    </source>
</evidence>
<evidence type="ECO:0000313" key="6">
    <source>
        <dbReference type="EMBL" id="TFK47717.1"/>
    </source>
</evidence>
<dbReference type="GO" id="GO:0016787">
    <property type="term" value="F:hydrolase activity"/>
    <property type="evidence" value="ECO:0007669"/>
    <property type="project" value="UniProtKB-KW"/>
</dbReference>
<evidence type="ECO:0000313" key="7">
    <source>
        <dbReference type="Proteomes" id="UP000305948"/>
    </source>
</evidence>
<dbReference type="Proteomes" id="UP000305948">
    <property type="component" value="Unassembled WGS sequence"/>
</dbReference>
<keyword evidence="3" id="KW-0347">Helicase</keyword>
<keyword evidence="2" id="KW-0378">Hydrolase</keyword>
<dbReference type="Pfam" id="PF00580">
    <property type="entry name" value="UvrD-helicase"/>
    <property type="match status" value="1"/>
</dbReference>
<proteinExistence type="predicted"/>
<evidence type="ECO:0000256" key="3">
    <source>
        <dbReference type="ARBA" id="ARBA00022806"/>
    </source>
</evidence>
<accession>A0A5C3MRX9</accession>
<dbReference type="GO" id="GO:0004386">
    <property type="term" value="F:helicase activity"/>
    <property type="evidence" value="ECO:0007669"/>
    <property type="project" value="UniProtKB-KW"/>
</dbReference>
<keyword evidence="7" id="KW-1185">Reference proteome</keyword>
<keyword evidence="1" id="KW-0547">Nucleotide-binding</keyword>
<dbReference type="OrthoDB" id="1470711at2759"/>
<dbReference type="InterPro" id="IPR014016">
    <property type="entry name" value="UvrD-like_ATP-bd"/>
</dbReference>
<name>A0A5C3MRX9_9AGAM</name>
<keyword evidence="4" id="KW-0067">ATP-binding</keyword>
<evidence type="ECO:0000259" key="5">
    <source>
        <dbReference type="Pfam" id="PF00580"/>
    </source>
</evidence>
<dbReference type="GO" id="GO:0005524">
    <property type="term" value="F:ATP binding"/>
    <property type="evidence" value="ECO:0007669"/>
    <property type="project" value="UniProtKB-KW"/>
</dbReference>
<organism evidence="6 7">
    <name type="scientific">Heliocybe sulcata</name>
    <dbReference type="NCBI Taxonomy" id="5364"/>
    <lineage>
        <taxon>Eukaryota</taxon>
        <taxon>Fungi</taxon>
        <taxon>Dikarya</taxon>
        <taxon>Basidiomycota</taxon>
        <taxon>Agaricomycotina</taxon>
        <taxon>Agaricomycetes</taxon>
        <taxon>Gloeophyllales</taxon>
        <taxon>Gloeophyllaceae</taxon>
        <taxon>Heliocybe</taxon>
    </lineage>
</organism>
<evidence type="ECO:0000256" key="4">
    <source>
        <dbReference type="ARBA" id="ARBA00022840"/>
    </source>
</evidence>
<dbReference type="SUPFAM" id="SSF52540">
    <property type="entry name" value="P-loop containing nucleoside triphosphate hydrolases"/>
    <property type="match status" value="1"/>
</dbReference>